<keyword evidence="1" id="KW-0175">Coiled coil</keyword>
<feature type="compositionally biased region" description="Polar residues" evidence="2">
    <location>
        <begin position="1199"/>
        <end position="1208"/>
    </location>
</feature>
<feature type="region of interest" description="Disordered" evidence="2">
    <location>
        <begin position="573"/>
        <end position="748"/>
    </location>
</feature>
<accession>A0A0X3NWR8</accession>
<feature type="region of interest" description="Disordered" evidence="2">
    <location>
        <begin position="1228"/>
        <end position="1277"/>
    </location>
</feature>
<feature type="compositionally biased region" description="Basic and acidic residues" evidence="2">
    <location>
        <begin position="974"/>
        <end position="984"/>
    </location>
</feature>
<feature type="compositionally biased region" description="Low complexity" evidence="2">
    <location>
        <begin position="438"/>
        <end position="466"/>
    </location>
</feature>
<feature type="coiled-coil region" evidence="1">
    <location>
        <begin position="875"/>
        <end position="909"/>
    </location>
</feature>
<feature type="compositionally biased region" description="Low complexity" evidence="2">
    <location>
        <begin position="619"/>
        <end position="630"/>
    </location>
</feature>
<feature type="compositionally biased region" description="Polar residues" evidence="2">
    <location>
        <begin position="1183"/>
        <end position="1192"/>
    </location>
</feature>
<dbReference type="SUPFAM" id="SSF82171">
    <property type="entry name" value="DPP6 N-terminal domain-like"/>
    <property type="match status" value="1"/>
</dbReference>
<feature type="compositionally biased region" description="Polar residues" evidence="2">
    <location>
        <begin position="679"/>
        <end position="693"/>
    </location>
</feature>
<gene>
    <name evidence="3" type="ORF">TR126007</name>
</gene>
<reference evidence="3" key="1">
    <citation type="submission" date="2016-01" db="EMBL/GenBank/DDBJ databases">
        <title>Reference transcriptome for the parasite Schistocephalus solidus: insights into the molecular evolution of parasitism.</title>
        <authorList>
            <person name="Hebert F.O."/>
            <person name="Grambauer S."/>
            <person name="Barber I."/>
            <person name="Landry C.R."/>
            <person name="Aubin-Horth N."/>
        </authorList>
    </citation>
    <scope>NUCLEOTIDE SEQUENCE</scope>
</reference>
<dbReference type="GO" id="GO:0005643">
    <property type="term" value="C:nuclear pore"/>
    <property type="evidence" value="ECO:0007669"/>
    <property type="project" value="UniProtKB-ARBA"/>
</dbReference>
<evidence type="ECO:0000256" key="2">
    <source>
        <dbReference type="SAM" id="MobiDB-lite"/>
    </source>
</evidence>
<proteinExistence type="predicted"/>
<name>A0A0X3NWR8_SCHSO</name>
<feature type="region of interest" description="Disordered" evidence="2">
    <location>
        <begin position="973"/>
        <end position="1007"/>
    </location>
</feature>
<dbReference type="Pfam" id="PF13634">
    <property type="entry name" value="Nucleoporin_FG"/>
    <property type="match status" value="6"/>
</dbReference>
<protein>
    <recommendedName>
        <fullName evidence="4">Nuclear pore complex protein Nup214</fullName>
    </recommendedName>
</protein>
<evidence type="ECO:0000256" key="1">
    <source>
        <dbReference type="SAM" id="Coils"/>
    </source>
</evidence>
<feature type="compositionally biased region" description="Polar residues" evidence="2">
    <location>
        <begin position="717"/>
        <end position="726"/>
    </location>
</feature>
<feature type="region of interest" description="Disordered" evidence="2">
    <location>
        <begin position="1081"/>
        <end position="1108"/>
    </location>
</feature>
<dbReference type="InterPro" id="IPR015943">
    <property type="entry name" value="WD40/YVTN_repeat-like_dom_sf"/>
</dbReference>
<feature type="compositionally biased region" description="Polar residues" evidence="2">
    <location>
        <begin position="2035"/>
        <end position="2047"/>
    </location>
</feature>
<feature type="compositionally biased region" description="Polar residues" evidence="2">
    <location>
        <begin position="581"/>
        <end position="593"/>
    </location>
</feature>
<feature type="compositionally biased region" description="Polar residues" evidence="2">
    <location>
        <begin position="1229"/>
        <end position="1240"/>
    </location>
</feature>
<feature type="compositionally biased region" description="Low complexity" evidence="2">
    <location>
        <begin position="1824"/>
        <end position="1846"/>
    </location>
</feature>
<feature type="region of interest" description="Disordered" evidence="2">
    <location>
        <begin position="427"/>
        <end position="466"/>
    </location>
</feature>
<feature type="region of interest" description="Disordered" evidence="2">
    <location>
        <begin position="2019"/>
        <end position="2047"/>
    </location>
</feature>
<feature type="region of interest" description="Disordered" evidence="2">
    <location>
        <begin position="1808"/>
        <end position="1846"/>
    </location>
</feature>
<dbReference type="InterPro" id="IPR025574">
    <property type="entry name" value="Nucleoporin_FG_rpt"/>
</dbReference>
<organism evidence="3">
    <name type="scientific">Schistocephalus solidus</name>
    <name type="common">Tapeworm</name>
    <dbReference type="NCBI Taxonomy" id="70667"/>
    <lineage>
        <taxon>Eukaryota</taxon>
        <taxon>Metazoa</taxon>
        <taxon>Spiralia</taxon>
        <taxon>Lophotrochozoa</taxon>
        <taxon>Platyhelminthes</taxon>
        <taxon>Cestoda</taxon>
        <taxon>Eucestoda</taxon>
        <taxon>Diphyllobothriidea</taxon>
        <taxon>Diphyllobothriidae</taxon>
        <taxon>Schistocephalus</taxon>
    </lineage>
</organism>
<evidence type="ECO:0000313" key="3">
    <source>
        <dbReference type="EMBL" id="JAP44261.1"/>
    </source>
</evidence>
<dbReference type="EMBL" id="GEEE01018964">
    <property type="protein sequence ID" value="JAP44261.1"/>
    <property type="molecule type" value="Transcribed_RNA"/>
</dbReference>
<feature type="region of interest" description="Disordered" evidence="2">
    <location>
        <begin position="1121"/>
        <end position="1208"/>
    </location>
</feature>
<feature type="compositionally biased region" description="Low complexity" evidence="2">
    <location>
        <begin position="1259"/>
        <end position="1276"/>
    </location>
</feature>
<dbReference type="Gene3D" id="2.130.10.10">
    <property type="entry name" value="YVTN repeat-like/Quinoprotein amine dehydrogenase"/>
    <property type="match status" value="1"/>
</dbReference>
<feature type="compositionally biased region" description="Polar residues" evidence="2">
    <location>
        <begin position="990"/>
        <end position="1000"/>
    </location>
</feature>
<feature type="compositionally biased region" description="Low complexity" evidence="2">
    <location>
        <begin position="1086"/>
        <end position="1105"/>
    </location>
</feature>
<feature type="compositionally biased region" description="Polar residues" evidence="2">
    <location>
        <begin position="1139"/>
        <end position="1160"/>
    </location>
</feature>
<evidence type="ECO:0008006" key="4">
    <source>
        <dbReference type="Google" id="ProtNLM"/>
    </source>
</evidence>
<feature type="compositionally biased region" description="Low complexity" evidence="2">
    <location>
        <begin position="667"/>
        <end position="678"/>
    </location>
</feature>
<sequence>MASFSAKHLHFLPFNVNPVAGRSRLLAASPNGLIFSTRDTDLVVFRAADYVGASAISNLRKDKPLDTLRPNIAIPFSWQITWLAVNSNGSLLSVCSSSTDGLTFIQLLEISKMLPTENFGFLGEPLNLSAPEAGAEANSPSAAPSAIIDLAWSPVDSNRLAIVTQSGSLRMFVCSGQDARRPLTLVGSLPQAAQVKCISWSPKGKQLAVCLTGIIPNFPAVQTTAILQLDPELRQKRVIPLSPILQSFTQFPQSRPIDMLWSSSYCFLVAIEGPTPAQGTTVAFISALPKTEPRGALVESLTGACDSTAVQPFQYHMRLWPNSGSLVAATWSSGGETCILLDVPALTSTGGGPPPDSLPKLLTEMVLPSTRAPIALAMSVVLKDAEVLPLLVTRLGNGIVCAYEMLQGPNADPTAFAGFRTWMQSAAPAPNLPPPAQPASSSAQPTTPLLPTSLSSATNETPTPTATTATGLFAGAVFGQQSIPSSLSQTATPAAITSTGLFGGAVFGQQSIPTTPTGGLFGGTAFGQQSVPSTSSGTPTAIFGGTVFGQQSVQTISTFATTTASAHFGGTVFGQPPVPSSQPTLPTASSTSNAVPAAHPPSPAKAPSQSTPAPPPTVATPSIFGSSSSGGLFGSPATLPNQPTGGPGFGATSFGRPPTPQHKSELSVSVANVSVGAATTQSTEPTSAQSPTSPRGDVPLPLSSPFSKPQELKSPATAFTTPQPLKQETPEQTEDLGRPPSPAPIPHSVLEASDQFSLALHAQATDTARAWQHLTEVFSGTSAHLAALASVSGLLPEGCCKGVRDIEKSLNNMSNYLDVVNEITRQLEKATTLSLAEQKSLADFVERLHVDFEAYTDNLAPKFTAGLDPESAAILASLKKKSRSAETFLAELEDQLESLSTQVEEAAAEKSKLHLPHEQTSSPLECVRRTLAVNARLIAAERARIEMISRFSGISLSSSQIAAASPFRKTGARHVLDGDHDGDGAGRGGSSNHLAKSASTPVRRAADGMRTPAKSLFLGGSVVSLEREQRDAALYRLLVKAASPPLPIHQVCQTAGHLFESSRLATIKAAEEDEKVVVVVNDKKTSAPSQRSPRVRPSPAASPSRIQGQQISRLLDRAASVPPVTLPTGGSPLPVVEPSTVSAVTPRSPPRSETFSSSVSAEPRGHGRGSASTAVSPHAFDTASLTLSSSPSEGAGLTPATQITSTPRWSVQTPGLIVKPPVGHVFQAGATTTPSVPTARTSTTAKKTDKPKTKPGSESTASPAASMRAPPSSESPKVTLLPTSLVSPPVVTTLSPTVKVFGAPKNLVFETSQPTITQPPAVPQIVVSPSTVGAPTSTAPTALTVAMTTVATPTTTGLLLKPSTTTVVAAAASATTTSKTSSAALNASLITSPGVATTSVSAALPVTAATTPGGLFGQPAVRFAPTSQPSTSSPVSFSVGLFGQASASKSPTAGVSPPTAAVSSSAPAATNVSSVSSSASSLFSQPKFSAAGVSPASTALPVTTISFGPVSAAATTAEFGGLFNTKPTTTPTTATTTAAGPVSASATGLFATAAATTTKPAEGGLFGQPAAGLFGSGAMTPPVLFGRPASGDGSLFGQKAGTNSTAATTSSTTAAPAVSFFTNPATSSGAAGGGGLFGDKTAPTAGGLFGTPKSTATGGLFGGPTPSTTTSQLFGQSAAPATVSAFSGLGLTSTASNSSVAGSPFGQAMTKPAAGGLFGAVTGSTSTSPPGGSGLFGQTAVSPAGGGGGLFGQTAATTTAPATGLFGSPLSASPSGGLFGTQSQAVQPGAAAVNNLFAMSNFGLASSSTTSSSSSAGGGGGLFGKPTTSTTSVPGSTGLFGSPAGTTAPGGGGGLFGAAAPKPASQTGLFAAPTLGKTVFGSSTGTAISGGGVGGGGGLFGTASNAAAAPGGGGLFGSPTPAAAPSSGGLFSSAAPASGGLFGAAASGFGAPPAFGSVNAGQSNPLTFPIPSSPSTGVGGFGSPPLFGQSSPFGAVAAASPPAGGLFASLANNAGGSTFGSLAHATSAPPAPQNLFGSSPSFTQRRA</sequence>